<reference evidence="8" key="1">
    <citation type="journal article" date="2014" name="Science">
        <title>Ancient hybridizations among the ancestral genomes of bread wheat.</title>
        <authorList>
            <consortium name="International Wheat Genome Sequencing Consortium,"/>
            <person name="Marcussen T."/>
            <person name="Sandve S.R."/>
            <person name="Heier L."/>
            <person name="Spannagl M."/>
            <person name="Pfeifer M."/>
            <person name="Jakobsen K.S."/>
            <person name="Wulff B.B."/>
            <person name="Steuernagel B."/>
            <person name="Mayer K.F."/>
            <person name="Olsen O.A."/>
        </authorList>
    </citation>
    <scope>NUCLEOTIDE SEQUENCE [LARGE SCALE GENOMIC DNA]</scope>
    <source>
        <strain evidence="8">cv. AL8/78</strain>
    </source>
</reference>
<dbReference type="PANTHER" id="PTHR45621">
    <property type="entry name" value="OS01G0588500 PROTEIN-RELATED"/>
    <property type="match status" value="1"/>
</dbReference>
<reference evidence="8" key="2">
    <citation type="journal article" date="2017" name="Nat. Plants">
        <title>The Aegilops tauschii genome reveals multiple impacts of transposons.</title>
        <authorList>
            <person name="Zhao G."/>
            <person name="Zou C."/>
            <person name="Li K."/>
            <person name="Wang K."/>
            <person name="Li T."/>
            <person name="Gao L."/>
            <person name="Zhang X."/>
            <person name="Wang H."/>
            <person name="Yang Z."/>
            <person name="Liu X."/>
            <person name="Jiang W."/>
            <person name="Mao L."/>
            <person name="Kong X."/>
            <person name="Jiao Y."/>
            <person name="Jia J."/>
        </authorList>
    </citation>
    <scope>NUCLEOTIDE SEQUENCE [LARGE SCALE GENOMIC DNA]</scope>
    <source>
        <strain evidence="8">cv. AL8/78</strain>
    </source>
</reference>
<dbReference type="GO" id="GO:0004674">
    <property type="term" value="F:protein serine/threonine kinase activity"/>
    <property type="evidence" value="ECO:0007669"/>
    <property type="project" value="UniProtKB-EC"/>
</dbReference>
<reference evidence="7" key="3">
    <citation type="journal article" date="2017" name="Nature">
        <title>Genome sequence of the progenitor of the wheat D genome Aegilops tauschii.</title>
        <authorList>
            <person name="Luo M.C."/>
            <person name="Gu Y.Q."/>
            <person name="Puiu D."/>
            <person name="Wang H."/>
            <person name="Twardziok S.O."/>
            <person name="Deal K.R."/>
            <person name="Huo N."/>
            <person name="Zhu T."/>
            <person name="Wang L."/>
            <person name="Wang Y."/>
            <person name="McGuire P.E."/>
            <person name="Liu S."/>
            <person name="Long H."/>
            <person name="Ramasamy R.K."/>
            <person name="Rodriguez J.C."/>
            <person name="Van S.L."/>
            <person name="Yuan L."/>
            <person name="Wang Z."/>
            <person name="Xia Z."/>
            <person name="Xiao L."/>
            <person name="Anderson O.D."/>
            <person name="Ouyang S."/>
            <person name="Liang Y."/>
            <person name="Zimin A.V."/>
            <person name="Pertea G."/>
            <person name="Qi P."/>
            <person name="Bennetzen J.L."/>
            <person name="Dai X."/>
            <person name="Dawson M.W."/>
            <person name="Muller H.G."/>
            <person name="Kugler K."/>
            <person name="Rivarola-Duarte L."/>
            <person name="Spannagl M."/>
            <person name="Mayer K.F.X."/>
            <person name="Lu F.H."/>
            <person name="Bevan M.W."/>
            <person name="Leroy P."/>
            <person name="Li P."/>
            <person name="You F.M."/>
            <person name="Sun Q."/>
            <person name="Liu Z."/>
            <person name="Lyons E."/>
            <person name="Wicker T."/>
            <person name="Salzberg S.L."/>
            <person name="Devos K.M."/>
            <person name="Dvorak J."/>
        </authorList>
    </citation>
    <scope>NUCLEOTIDE SEQUENCE [LARGE SCALE GENOMIC DNA]</scope>
    <source>
        <strain evidence="7">cv. AL8/78</strain>
    </source>
</reference>
<dbReference type="GO" id="GO:0004713">
    <property type="term" value="F:protein tyrosine kinase activity"/>
    <property type="evidence" value="ECO:0007669"/>
    <property type="project" value="InterPro"/>
</dbReference>
<evidence type="ECO:0000256" key="1">
    <source>
        <dbReference type="ARBA" id="ARBA00012513"/>
    </source>
</evidence>
<dbReference type="Gene3D" id="3.30.200.20">
    <property type="entry name" value="Phosphorylase Kinase, domain 1"/>
    <property type="match status" value="1"/>
</dbReference>
<dbReference type="Gramene" id="AET7Gv21290000.14">
    <property type="protein sequence ID" value="AET7Gv21290000.14"/>
    <property type="gene ID" value="AET7Gv21290000"/>
</dbReference>
<organism evidence="7 8">
    <name type="scientific">Aegilops tauschii subsp. strangulata</name>
    <name type="common">Goatgrass</name>
    <dbReference type="NCBI Taxonomy" id="200361"/>
    <lineage>
        <taxon>Eukaryota</taxon>
        <taxon>Viridiplantae</taxon>
        <taxon>Streptophyta</taxon>
        <taxon>Embryophyta</taxon>
        <taxon>Tracheophyta</taxon>
        <taxon>Spermatophyta</taxon>
        <taxon>Magnoliopsida</taxon>
        <taxon>Liliopsida</taxon>
        <taxon>Poales</taxon>
        <taxon>Poaceae</taxon>
        <taxon>BOP clade</taxon>
        <taxon>Pooideae</taxon>
        <taxon>Triticodae</taxon>
        <taxon>Triticeae</taxon>
        <taxon>Triticinae</taxon>
        <taxon>Aegilops</taxon>
    </lineage>
</organism>
<sequence length="202" mass="22583">MRNCFVSLTGTATTVPSTSQCEGKILQSEDFRRFAFKELKRATMNFWPDGLLSDGHFGSVHKGWVNEATFAPASWGTGMPITVKKLNQGSVQGHMEWLAEVKYLGQLSHPNLVKLLGYCNEDRSQCLLVYEFMPQGSLENHLVRRGLHFQPLSWHLRMKVALGAAKGLAFLHSGNVPVIQHEFNTSNVLLDSVCFCSCLLIQ</sequence>
<keyword evidence="5" id="KW-0067">ATP-binding</keyword>
<evidence type="ECO:0000256" key="5">
    <source>
        <dbReference type="ARBA" id="ARBA00022840"/>
    </source>
</evidence>
<dbReference type="PROSITE" id="PS50011">
    <property type="entry name" value="PROTEIN_KINASE_DOM"/>
    <property type="match status" value="1"/>
</dbReference>
<evidence type="ECO:0000313" key="8">
    <source>
        <dbReference type="Proteomes" id="UP000015105"/>
    </source>
</evidence>
<accession>A0A453T8Q4</accession>
<dbReference type="FunFam" id="3.30.200.20:FF:000228">
    <property type="entry name" value="Serine/threonine-protein kinase BIK1"/>
    <property type="match status" value="1"/>
</dbReference>
<reference evidence="7" key="5">
    <citation type="journal article" date="2021" name="G3 (Bethesda)">
        <title>Aegilops tauschii genome assembly Aet v5.0 features greater sequence contiguity and improved annotation.</title>
        <authorList>
            <person name="Wang L."/>
            <person name="Zhu T."/>
            <person name="Rodriguez J.C."/>
            <person name="Deal K.R."/>
            <person name="Dubcovsky J."/>
            <person name="McGuire P.E."/>
            <person name="Lux T."/>
            <person name="Spannagl M."/>
            <person name="Mayer K.F.X."/>
            <person name="Baldrich P."/>
            <person name="Meyers B.C."/>
            <person name="Huo N."/>
            <person name="Gu Y.Q."/>
            <person name="Zhou H."/>
            <person name="Devos K.M."/>
            <person name="Bennetzen J.L."/>
            <person name="Unver T."/>
            <person name="Budak H."/>
            <person name="Gulick P.J."/>
            <person name="Galiba G."/>
            <person name="Kalapos B."/>
            <person name="Nelson D.R."/>
            <person name="Li P."/>
            <person name="You F.M."/>
            <person name="Luo M.C."/>
            <person name="Dvorak J."/>
        </authorList>
    </citation>
    <scope>NUCLEOTIDE SEQUENCE [LARGE SCALE GENOMIC DNA]</scope>
    <source>
        <strain evidence="7">cv. AL8/78</strain>
    </source>
</reference>
<keyword evidence="8" id="KW-1185">Reference proteome</keyword>
<dbReference type="InterPro" id="IPR000719">
    <property type="entry name" value="Prot_kinase_dom"/>
</dbReference>
<dbReference type="EnsemblPlants" id="AET7Gv21290000.14">
    <property type="protein sequence ID" value="AET7Gv21290000.14"/>
    <property type="gene ID" value="AET7Gv21290000"/>
</dbReference>
<evidence type="ECO:0000256" key="2">
    <source>
        <dbReference type="ARBA" id="ARBA00022679"/>
    </source>
</evidence>
<name>A0A453T8Q4_AEGTS</name>
<feature type="domain" description="Protein kinase" evidence="6">
    <location>
        <begin position="46"/>
        <end position="202"/>
    </location>
</feature>
<evidence type="ECO:0000313" key="7">
    <source>
        <dbReference type="EnsemblPlants" id="AET7Gv21290000.14"/>
    </source>
</evidence>
<dbReference type="InterPro" id="IPR011009">
    <property type="entry name" value="Kinase-like_dom_sf"/>
</dbReference>
<dbReference type="Pfam" id="PF07714">
    <property type="entry name" value="PK_Tyr_Ser-Thr"/>
    <property type="match status" value="1"/>
</dbReference>
<keyword evidence="2" id="KW-0808">Transferase</keyword>
<dbReference type="Proteomes" id="UP000015105">
    <property type="component" value="Chromosome 7D"/>
</dbReference>
<keyword evidence="4" id="KW-0418">Kinase</keyword>
<dbReference type="SUPFAM" id="SSF56112">
    <property type="entry name" value="Protein kinase-like (PK-like)"/>
    <property type="match status" value="1"/>
</dbReference>
<dbReference type="SMART" id="SM00219">
    <property type="entry name" value="TyrKc"/>
    <property type="match status" value="1"/>
</dbReference>
<reference evidence="7" key="4">
    <citation type="submission" date="2019-03" db="UniProtKB">
        <authorList>
            <consortium name="EnsemblPlants"/>
        </authorList>
    </citation>
    <scope>IDENTIFICATION</scope>
</reference>
<keyword evidence="3" id="KW-0547">Nucleotide-binding</keyword>
<evidence type="ECO:0000256" key="4">
    <source>
        <dbReference type="ARBA" id="ARBA00022777"/>
    </source>
</evidence>
<dbReference type="Gene3D" id="1.10.510.10">
    <property type="entry name" value="Transferase(Phosphotransferase) domain 1"/>
    <property type="match status" value="1"/>
</dbReference>
<dbReference type="GO" id="GO:0005524">
    <property type="term" value="F:ATP binding"/>
    <property type="evidence" value="ECO:0007669"/>
    <property type="project" value="UniProtKB-KW"/>
</dbReference>
<dbReference type="InterPro" id="IPR001245">
    <property type="entry name" value="Ser-Thr/Tyr_kinase_cat_dom"/>
</dbReference>
<dbReference type="EC" id="2.7.11.1" evidence="1"/>
<evidence type="ECO:0000259" key="6">
    <source>
        <dbReference type="PROSITE" id="PS50011"/>
    </source>
</evidence>
<protein>
    <recommendedName>
        <fullName evidence="1">non-specific serine/threonine protein kinase</fullName>
        <ecNumber evidence="1">2.7.11.1</ecNumber>
    </recommendedName>
</protein>
<dbReference type="InterPro" id="IPR050823">
    <property type="entry name" value="Plant_Ser_Thr_Prot_Kinase"/>
</dbReference>
<proteinExistence type="predicted"/>
<dbReference type="AlphaFoldDB" id="A0A453T8Q4"/>
<evidence type="ECO:0000256" key="3">
    <source>
        <dbReference type="ARBA" id="ARBA00022741"/>
    </source>
</evidence>
<dbReference type="InterPro" id="IPR020635">
    <property type="entry name" value="Tyr_kinase_cat_dom"/>
</dbReference>